<reference evidence="11" key="1">
    <citation type="journal article" date="2016" name="Proc. Natl. Acad. Sci. U.S.A.">
        <title>Chromosome-level assembly of Arabidopsis thaliana Ler reveals the extent of translocation and inversion polymorphisms.</title>
        <authorList>
            <person name="Zapata L."/>
            <person name="Ding J."/>
            <person name="Willing E.M."/>
            <person name="Hartwig B."/>
            <person name="Bezdan D."/>
            <person name="Jiao W.B."/>
            <person name="Patel V."/>
            <person name="Velikkakam James G."/>
            <person name="Koornneef M."/>
            <person name="Ossowski S."/>
            <person name="Schneeberger K."/>
        </authorList>
    </citation>
    <scope>NUCLEOTIDE SEQUENCE [LARGE SCALE GENOMIC DNA]</scope>
    <source>
        <strain evidence="11">cv. Landsberg erecta</strain>
    </source>
</reference>
<evidence type="ECO:0000313" key="11">
    <source>
        <dbReference type="Proteomes" id="UP000078284"/>
    </source>
</evidence>
<evidence type="ECO:0000256" key="7">
    <source>
        <dbReference type="SAM" id="MobiDB-lite"/>
    </source>
</evidence>
<protein>
    <recommendedName>
        <fullName evidence="6">Prolyl endopeptidase</fullName>
        <ecNumber evidence="6">3.4.21.-</ecNumber>
    </recommendedName>
</protein>
<keyword evidence="2 6" id="KW-0645">Protease</keyword>
<dbReference type="PANTHER" id="PTHR11757">
    <property type="entry name" value="PROTEASE FAMILY S9A OLIGOPEPTIDASE"/>
    <property type="match status" value="1"/>
</dbReference>
<evidence type="ECO:0000256" key="6">
    <source>
        <dbReference type="RuleBase" id="RU368024"/>
    </source>
</evidence>
<dbReference type="PRINTS" id="PR00862">
    <property type="entry name" value="PROLIGOPTASE"/>
</dbReference>
<evidence type="ECO:0000313" key="10">
    <source>
        <dbReference type="EMBL" id="OAP13963.1"/>
    </source>
</evidence>
<evidence type="ECO:0000256" key="3">
    <source>
        <dbReference type="ARBA" id="ARBA00022801"/>
    </source>
</evidence>
<dbReference type="Pfam" id="PF00326">
    <property type="entry name" value="Peptidase_S9"/>
    <property type="match status" value="1"/>
</dbReference>
<accession>A0A178W9A7</accession>
<evidence type="ECO:0000256" key="1">
    <source>
        <dbReference type="ARBA" id="ARBA00005228"/>
    </source>
</evidence>
<dbReference type="InterPro" id="IPR002470">
    <property type="entry name" value="Peptidase_S9A"/>
</dbReference>
<proteinExistence type="inferred from homology"/>
<dbReference type="ExpressionAtlas" id="A0A178W9A7">
    <property type="expression patterns" value="baseline and differential"/>
</dbReference>
<name>A0A178W9A7_ARATH</name>
<comment type="similarity">
    <text evidence="1 6">Belongs to the peptidase S9A family.</text>
</comment>
<sequence length="821" mass="93336">MAVTYLLRRYKPATISSVLSFSTKCFVGRTSSLSVPTEAPPVPKKIPFAISSHGITRQDPFHWMKNTDDTDFVDFLKRENSYSQAFMADTETLRRDLVSEMKTRIPEEIFTPPERWGQWLYRQYIPKGKEYPLLCRRLEKGKTNWLSGLFRGEEEEVVLDWNQIAEQFGYVHVGVCRVSPDHNYLAYTVDPEGGERFILQIKDLRTGQLVPRLEVDGVVSLAWALDGITLFYTVTDENQRPHRQIQVVVTNVESDGRDDAVVFTERDSSFCVDITTTKDGKFAQAELSCFQVYIVNADKPMAGLQRTRERVPGVQCFLEHHNGFFYILTNSPSNAISEWSGEGYYLTRCLVEEIEASDWQTVFRPDDDVVIQDMDMFNDYLVLYLNKKGLPMLCSIDMPIKANTKHMDDLVPWYFPLPVDSCSVAPGSNHDFQSSIYRVVLSSPVIPDTIVDYDVSRRLFSIVQQEGGVVDNSDSSKPWYTADRSTENNGQLNDRTSEGEDGQLDSRMPKWEDLSDTYVCERQEVSSHDGVEVPLTILYSREAWKKSESPGMLIGYGAYGEVLDKSWCTNRLSMLDRGWVIAFADVRGGGSGEFSWHKSGTRSLKQNSIQDFIYSAKYLVEKGYVHRHHLAAVGYSAGAILPAAAMNMRPSLFQAVILKVPFVDVLNTLSDPNLPLTLLDHEEFGNPDNQTDFGSILSYSPYDNIRKDVCYPSMLVTTSFHDSRQASFTKEPLNPYLFFVLSKNLWIIVCVCYWVRVGVWEGAKWVAKIRDSTCHDCSRAVILKTNMNGGHFGEGGRYAQCEETAFDYAFLLKVMGHHNNR</sequence>
<dbReference type="InterPro" id="IPR051543">
    <property type="entry name" value="Serine_Peptidase_S9A"/>
</dbReference>
<gene>
    <name evidence="10" type="ordered locus">AXX17_At1g63100</name>
</gene>
<evidence type="ECO:0000256" key="4">
    <source>
        <dbReference type="ARBA" id="ARBA00022825"/>
    </source>
</evidence>
<dbReference type="InterPro" id="IPR023302">
    <property type="entry name" value="Pept_S9A_N"/>
</dbReference>
<feature type="domain" description="Peptidase S9 prolyl oligopeptidase catalytic" evidence="8">
    <location>
        <begin position="571"/>
        <end position="724"/>
    </location>
</feature>
<dbReference type="SUPFAM" id="SSF50993">
    <property type="entry name" value="Peptidase/esterase 'gauge' domain"/>
    <property type="match status" value="1"/>
</dbReference>
<organism evidence="10 11">
    <name type="scientific">Arabidopsis thaliana</name>
    <name type="common">Mouse-ear cress</name>
    <dbReference type="NCBI Taxonomy" id="3702"/>
    <lineage>
        <taxon>Eukaryota</taxon>
        <taxon>Viridiplantae</taxon>
        <taxon>Streptophyta</taxon>
        <taxon>Embryophyta</taxon>
        <taxon>Tracheophyta</taxon>
        <taxon>Spermatophyta</taxon>
        <taxon>Magnoliopsida</taxon>
        <taxon>eudicotyledons</taxon>
        <taxon>Gunneridae</taxon>
        <taxon>Pentapetalae</taxon>
        <taxon>rosids</taxon>
        <taxon>malvids</taxon>
        <taxon>Brassicales</taxon>
        <taxon>Brassicaceae</taxon>
        <taxon>Camelineae</taxon>
        <taxon>Arabidopsis</taxon>
    </lineage>
</organism>
<dbReference type="AlphaFoldDB" id="A0A178W9A7"/>
<dbReference type="SUPFAM" id="SSF53474">
    <property type="entry name" value="alpha/beta-Hydrolases"/>
    <property type="match status" value="1"/>
</dbReference>
<dbReference type="InterPro" id="IPR029058">
    <property type="entry name" value="AB_hydrolase_fold"/>
</dbReference>
<evidence type="ECO:0000259" key="9">
    <source>
        <dbReference type="Pfam" id="PF02897"/>
    </source>
</evidence>
<dbReference type="GO" id="GO:0004252">
    <property type="term" value="F:serine-type endopeptidase activity"/>
    <property type="evidence" value="ECO:0007669"/>
    <property type="project" value="UniProtKB-UniRule"/>
</dbReference>
<dbReference type="GO" id="GO:0006508">
    <property type="term" value="P:proteolysis"/>
    <property type="evidence" value="ECO:0007669"/>
    <property type="project" value="UniProtKB-KW"/>
</dbReference>
<evidence type="ECO:0000256" key="5">
    <source>
        <dbReference type="ARBA" id="ARBA00045448"/>
    </source>
</evidence>
<dbReference type="InterPro" id="IPR001375">
    <property type="entry name" value="Peptidase_S9_cat"/>
</dbReference>
<dbReference type="Gene3D" id="3.40.50.1820">
    <property type="entry name" value="alpha/beta hydrolase"/>
    <property type="match status" value="2"/>
</dbReference>
<feature type="domain" description="Peptidase S9A N-terminal" evidence="9">
    <location>
        <begin position="41"/>
        <end position="461"/>
    </location>
</feature>
<dbReference type="EMBL" id="LUHQ01000001">
    <property type="protein sequence ID" value="OAP13963.1"/>
    <property type="molecule type" value="Genomic_DNA"/>
</dbReference>
<dbReference type="Gene3D" id="2.130.10.120">
    <property type="entry name" value="Prolyl oligopeptidase, N-terminal domain"/>
    <property type="match status" value="1"/>
</dbReference>
<feature type="region of interest" description="Disordered" evidence="7">
    <location>
        <begin position="469"/>
        <end position="508"/>
    </location>
</feature>
<keyword evidence="4 6" id="KW-0720">Serine protease</keyword>
<dbReference type="EC" id="3.4.21.-" evidence="6"/>
<keyword evidence="3 6" id="KW-0378">Hydrolase</keyword>
<evidence type="ECO:0000259" key="8">
    <source>
        <dbReference type="Pfam" id="PF00326"/>
    </source>
</evidence>
<dbReference type="Pfam" id="PF02897">
    <property type="entry name" value="Peptidase_S9_N"/>
    <property type="match status" value="1"/>
</dbReference>
<evidence type="ECO:0000256" key="2">
    <source>
        <dbReference type="ARBA" id="ARBA00022670"/>
    </source>
</evidence>
<dbReference type="PANTHER" id="PTHR11757:SF12">
    <property type="entry name" value="PROLYL ENDOPEPTIDASE"/>
    <property type="match status" value="1"/>
</dbReference>
<dbReference type="Proteomes" id="UP000078284">
    <property type="component" value="Chromosome 1"/>
</dbReference>
<comment type="function">
    <text evidence="5">Serine peptidase whose precise substrate specificity remains unclear. Does not cleave peptides after a arginine or lysine residue. Regulates trans-Golgi network morphology and sorting by regulating the membrane binding of the AP-1 complex. May play a role in the regulation of synaptic vesicle exocytosis.</text>
</comment>
<comment type="caution">
    <text evidence="10">The sequence shown here is derived from an EMBL/GenBank/DDBJ whole genome shotgun (WGS) entry which is preliminary data.</text>
</comment>